<keyword evidence="6" id="KW-1185">Reference proteome</keyword>
<name>A0A8E0VHY8_9TREM</name>
<dbReference type="PANTHER" id="PTHR47977">
    <property type="entry name" value="RAS-RELATED PROTEIN RAB"/>
    <property type="match status" value="1"/>
</dbReference>
<comment type="caution">
    <text evidence="5">The sequence shown here is derived from an EMBL/GenBank/DDBJ whole genome shotgun (WGS) entry which is preliminary data.</text>
</comment>
<dbReference type="SMART" id="SM00175">
    <property type="entry name" value="RAB"/>
    <property type="match status" value="1"/>
</dbReference>
<dbReference type="PROSITE" id="PS50222">
    <property type="entry name" value="EF_HAND_2"/>
    <property type="match status" value="1"/>
</dbReference>
<dbReference type="Gene3D" id="3.40.50.300">
    <property type="entry name" value="P-loop containing nucleotide triphosphate hydrolases"/>
    <property type="match status" value="1"/>
</dbReference>
<dbReference type="AlphaFoldDB" id="A0A8E0VHY8"/>
<dbReference type="EMBL" id="LUCM01007903">
    <property type="protein sequence ID" value="KAA0189224.1"/>
    <property type="molecule type" value="Genomic_DNA"/>
</dbReference>
<dbReference type="NCBIfam" id="TIGR00231">
    <property type="entry name" value="small_GTP"/>
    <property type="match status" value="1"/>
</dbReference>
<dbReference type="Pfam" id="PF13499">
    <property type="entry name" value="EF-hand_7"/>
    <property type="match status" value="1"/>
</dbReference>
<reference evidence="5" key="1">
    <citation type="submission" date="2019-05" db="EMBL/GenBank/DDBJ databases">
        <title>Annotation for the trematode Fasciolopsis buski.</title>
        <authorList>
            <person name="Choi Y.-J."/>
        </authorList>
    </citation>
    <scope>NUCLEOTIDE SEQUENCE</scope>
    <source>
        <strain evidence="5">HT</strain>
        <tissue evidence="5">Whole worm</tissue>
    </source>
</reference>
<dbReference type="InterPro" id="IPR002048">
    <property type="entry name" value="EF_hand_dom"/>
</dbReference>
<sequence>MDLSALSSHEVRTLYEQCDPDSRGYITREDFDHIQEHVQLDRGQLDEVFAILDKDQQGRVTLETFTEGFGQLFGQKANPVEIATEAQSDPESDAQLDQAIQASGAEILLKDYEQVGRIWRELRRSNPSLLPQFEKMLTSIANEIRTARTEYENMESVIQTKLGQQEQHLTQLLEELEQQMSQEKERLLEEERNKERQVRESLTNELRQKENMTNELLQQYEQARTKLDELEQTRMNTTQEKERLKEEKSKLEKRLSETEAALNECKEYIEMLQKKAREDRRTRAKAAIELSENIALERENLVRQLDTLKQEVEKEHPQCITEDGSLDVTSPFTSENDVESEADPNRLSEENVNPMPDWAFSRANSRTVETRGAEAARRGSILGAYFNAGPEHSSTETELEGIAETDEDEDVFSSGVFSTGRCCAITCLISLSVQPPLVIVWVLCLDITLSLKQLRREYVRSLRVKDILHAHALFYWTPEETVDSVFVFLPYDMQKAITNSVCLKYFPNSFKPEPEPRSSKYDEVTFERNNIAQRVYKVVFIGDSAVGKSCIIKQLIHGRFDPSISLTVAIDFHSKLMQCDDDTNAILQLWDTAGQERFKGITWKFFRRADAAVVVYDVTREDTLISVRKWIQSVREGANDDVPFMILSNKHDQFESLEDRRKQLMKKSFQELVKLTTRVGFRAYLWVELREMDAEFEIFTTG</sequence>
<evidence type="ECO:0000313" key="5">
    <source>
        <dbReference type="EMBL" id="KAA0189224.1"/>
    </source>
</evidence>
<feature type="region of interest" description="Disordered" evidence="3">
    <location>
        <begin position="314"/>
        <end position="358"/>
    </location>
</feature>
<dbReference type="PROSITE" id="PS51419">
    <property type="entry name" value="RAB"/>
    <property type="match status" value="1"/>
</dbReference>
<dbReference type="OrthoDB" id="9989112at2759"/>
<accession>A0A8E0VHY8</accession>
<dbReference type="InterPro" id="IPR050227">
    <property type="entry name" value="Rab"/>
</dbReference>
<dbReference type="Pfam" id="PF00071">
    <property type="entry name" value="Ras"/>
    <property type="match status" value="1"/>
</dbReference>
<dbReference type="PRINTS" id="PR00449">
    <property type="entry name" value="RASTRNSFRMNG"/>
</dbReference>
<protein>
    <submittedName>
        <fullName evidence="5">Ras and EF-hand domain-containing protein</fullName>
    </submittedName>
</protein>
<feature type="domain" description="EF-hand" evidence="4">
    <location>
        <begin position="40"/>
        <end position="75"/>
    </location>
</feature>
<dbReference type="InterPro" id="IPR005225">
    <property type="entry name" value="Small_GTP-bd"/>
</dbReference>
<feature type="compositionally biased region" description="Basic and acidic residues" evidence="3">
    <location>
        <begin position="183"/>
        <end position="199"/>
    </location>
</feature>
<organism evidence="5 6">
    <name type="scientific">Fasciolopsis buskii</name>
    <dbReference type="NCBI Taxonomy" id="27845"/>
    <lineage>
        <taxon>Eukaryota</taxon>
        <taxon>Metazoa</taxon>
        <taxon>Spiralia</taxon>
        <taxon>Lophotrochozoa</taxon>
        <taxon>Platyhelminthes</taxon>
        <taxon>Trematoda</taxon>
        <taxon>Digenea</taxon>
        <taxon>Plagiorchiida</taxon>
        <taxon>Echinostomata</taxon>
        <taxon>Echinostomatoidea</taxon>
        <taxon>Fasciolidae</taxon>
        <taxon>Fasciolopsis</taxon>
    </lineage>
</organism>
<keyword evidence="1" id="KW-0547">Nucleotide-binding</keyword>
<dbReference type="Proteomes" id="UP000728185">
    <property type="component" value="Unassembled WGS sequence"/>
</dbReference>
<dbReference type="FunFam" id="3.40.50.300:FF:001447">
    <property type="entry name" value="Ras-related protein Rab-1B"/>
    <property type="match status" value="1"/>
</dbReference>
<dbReference type="CDD" id="cd00154">
    <property type="entry name" value="Rab"/>
    <property type="match status" value="1"/>
</dbReference>
<dbReference type="SUPFAM" id="SSF52540">
    <property type="entry name" value="P-loop containing nucleoside triphosphate hydrolases"/>
    <property type="match status" value="1"/>
</dbReference>
<dbReference type="PROSITE" id="PS51421">
    <property type="entry name" value="RAS"/>
    <property type="match status" value="1"/>
</dbReference>
<dbReference type="SUPFAM" id="SSF47473">
    <property type="entry name" value="EF-hand"/>
    <property type="match status" value="1"/>
</dbReference>
<evidence type="ECO:0000256" key="3">
    <source>
        <dbReference type="SAM" id="MobiDB-lite"/>
    </source>
</evidence>
<dbReference type="SMART" id="SM00173">
    <property type="entry name" value="RAS"/>
    <property type="match status" value="1"/>
</dbReference>
<dbReference type="GO" id="GO:0005509">
    <property type="term" value="F:calcium ion binding"/>
    <property type="evidence" value="ECO:0007669"/>
    <property type="project" value="InterPro"/>
</dbReference>
<evidence type="ECO:0000256" key="1">
    <source>
        <dbReference type="ARBA" id="ARBA00022741"/>
    </source>
</evidence>
<dbReference type="Gene3D" id="1.10.238.10">
    <property type="entry name" value="EF-hand"/>
    <property type="match status" value="1"/>
</dbReference>
<proteinExistence type="predicted"/>
<dbReference type="InterPro" id="IPR011992">
    <property type="entry name" value="EF-hand-dom_pair"/>
</dbReference>
<dbReference type="InterPro" id="IPR027417">
    <property type="entry name" value="P-loop_NTPase"/>
</dbReference>
<evidence type="ECO:0000313" key="6">
    <source>
        <dbReference type="Proteomes" id="UP000728185"/>
    </source>
</evidence>
<gene>
    <name evidence="5" type="ORF">FBUS_06902</name>
</gene>
<keyword evidence="2" id="KW-0342">GTP-binding</keyword>
<feature type="region of interest" description="Disordered" evidence="3">
    <location>
        <begin position="183"/>
        <end position="202"/>
    </location>
</feature>
<dbReference type="GO" id="GO:0003924">
    <property type="term" value="F:GTPase activity"/>
    <property type="evidence" value="ECO:0007669"/>
    <property type="project" value="InterPro"/>
</dbReference>
<evidence type="ECO:0000256" key="2">
    <source>
        <dbReference type="ARBA" id="ARBA00023134"/>
    </source>
</evidence>
<dbReference type="InterPro" id="IPR001806">
    <property type="entry name" value="Small_GTPase"/>
</dbReference>
<evidence type="ECO:0000259" key="4">
    <source>
        <dbReference type="PROSITE" id="PS50222"/>
    </source>
</evidence>
<dbReference type="GO" id="GO:0005525">
    <property type="term" value="F:GTP binding"/>
    <property type="evidence" value="ECO:0007669"/>
    <property type="project" value="UniProtKB-KW"/>
</dbReference>
<dbReference type="SMART" id="SM00174">
    <property type="entry name" value="RHO"/>
    <property type="match status" value="1"/>
</dbReference>